<proteinExistence type="predicted"/>
<dbReference type="RefSeq" id="WP_143915644.1">
    <property type="nucleotide sequence ID" value="NZ_CANMXV010000014.1"/>
</dbReference>
<accession>A0A554VPF6</accession>
<dbReference type="Proteomes" id="UP000318833">
    <property type="component" value="Unassembled WGS sequence"/>
</dbReference>
<gene>
    <name evidence="1" type="ORF">FOF46_04740</name>
</gene>
<name>A0A554VPF6_9FLAO</name>
<reference evidence="1 2" key="1">
    <citation type="submission" date="2019-07" db="EMBL/GenBank/DDBJ databases">
        <title>The draft genome sequence of Aquimarina algiphila M91.</title>
        <authorList>
            <person name="Meng X."/>
        </authorList>
    </citation>
    <scope>NUCLEOTIDE SEQUENCE [LARGE SCALE GENOMIC DNA]</scope>
    <source>
        <strain evidence="1 2">M91</strain>
    </source>
</reference>
<sequence>MKDRNPISSLLSRLLKKSLTTEELQIIATQYNVHYNTIINIRDRRKKNPDKSILKSMIKIAISVQEKQIKDKTELIILLEQELEKIV</sequence>
<organism evidence="1 2">
    <name type="scientific">Aquimarina algiphila</name>
    <dbReference type="NCBI Taxonomy" id="2047982"/>
    <lineage>
        <taxon>Bacteria</taxon>
        <taxon>Pseudomonadati</taxon>
        <taxon>Bacteroidota</taxon>
        <taxon>Flavobacteriia</taxon>
        <taxon>Flavobacteriales</taxon>
        <taxon>Flavobacteriaceae</taxon>
        <taxon>Aquimarina</taxon>
    </lineage>
</organism>
<protein>
    <submittedName>
        <fullName evidence="1">Uncharacterized protein</fullName>
    </submittedName>
</protein>
<dbReference type="OrthoDB" id="1164895at2"/>
<evidence type="ECO:0000313" key="1">
    <source>
        <dbReference type="EMBL" id="TSE10345.1"/>
    </source>
</evidence>
<dbReference type="AlphaFoldDB" id="A0A554VPF6"/>
<keyword evidence="2" id="KW-1185">Reference proteome</keyword>
<comment type="caution">
    <text evidence="1">The sequence shown here is derived from an EMBL/GenBank/DDBJ whole genome shotgun (WGS) entry which is preliminary data.</text>
</comment>
<dbReference type="EMBL" id="VLNR01000007">
    <property type="protein sequence ID" value="TSE10345.1"/>
    <property type="molecule type" value="Genomic_DNA"/>
</dbReference>
<evidence type="ECO:0000313" key="2">
    <source>
        <dbReference type="Proteomes" id="UP000318833"/>
    </source>
</evidence>